<evidence type="ECO:0000259" key="1">
    <source>
        <dbReference type="Pfam" id="PF24809"/>
    </source>
</evidence>
<accession>A0AAE0DAQ7</accession>
<dbReference type="InterPro" id="IPR056125">
    <property type="entry name" value="DUF7708"/>
</dbReference>
<proteinExistence type="predicted"/>
<dbReference type="Proteomes" id="UP001281614">
    <property type="component" value="Unassembled WGS sequence"/>
</dbReference>
<sequence>MALLTSINDAGLSIEEQYVEQAVYGKPLRPPNQAVEETREVEDLSPEFGPFFSRWTPRVDLYRECFDAYHGFLKTYYKVFKANSDEDIDAAVDLKPPSNIKSFQEVEAVIATVGERLEAKQRAKIKSKERNACARRLHNALSAFKRQSKNIEMFLGVLPSSSEYVSLICGALSVVFSAIDKHETLKENVCQAVEEIQVAMGNQEYVAQIYREDLQIHRRMASVCASIFDILGYILRFVGQTSLEKVKTALLHPATHGDELSGLLSQLGMRNKYLVDRAQMLLHSTLRAGQEASSKMAVVHLEQMLRMSDNLEQFHKLMAMFLEDRKVESARSVNEQGRPRIQQAPASFSIEKLLEDMNYQYSLVSDDCSDITGGYHLSRREEEVIQQLTIDIRLEAFVKVKRSAALLILGGNSCRDLPLSAISYFNANMVGSLNSIAIQERSICVLAYFCGQHTDDGEPFSSPSDLITTFVLQLLSQAGHIIEPEVLNQSRIMDTLYEQKVESICKLLLKLLDALPKDTLVFCLVDGVSFFESPESRKEDMIVVVGLLLRHSRKRQRKARGAKLKVLFAAPSGCDELHEMFEEYEIFTIRDGLRDRDALR</sequence>
<reference evidence="2" key="1">
    <citation type="submission" date="2023-02" db="EMBL/GenBank/DDBJ databases">
        <title>Colletotrichum kahawae CIFC_Que2 genome sequencing and assembly.</title>
        <authorList>
            <person name="Baroncelli R."/>
        </authorList>
    </citation>
    <scope>NUCLEOTIDE SEQUENCE</scope>
    <source>
        <strain evidence="2">CIFC_Que2</strain>
    </source>
</reference>
<comment type="caution">
    <text evidence="2">The sequence shown here is derived from an EMBL/GenBank/DDBJ whole genome shotgun (WGS) entry which is preliminary data.</text>
</comment>
<dbReference type="Pfam" id="PF24809">
    <property type="entry name" value="DUF7708"/>
    <property type="match status" value="1"/>
</dbReference>
<keyword evidence="3" id="KW-1185">Reference proteome</keyword>
<evidence type="ECO:0000313" key="3">
    <source>
        <dbReference type="Proteomes" id="UP001281614"/>
    </source>
</evidence>
<dbReference type="PANTHER" id="PTHR40619">
    <property type="entry name" value="FUNGAL STAND N-TERMINAL GOODBYE DOMAIN-CONTAINING PROTEIN"/>
    <property type="match status" value="1"/>
</dbReference>
<dbReference type="AlphaFoldDB" id="A0AAE0DAQ7"/>
<dbReference type="EMBL" id="VYYT01000113">
    <property type="protein sequence ID" value="KAK2767953.1"/>
    <property type="molecule type" value="Genomic_DNA"/>
</dbReference>
<dbReference type="PANTHER" id="PTHR40619:SF3">
    <property type="entry name" value="FUNGAL STAND N-TERMINAL GOODBYE DOMAIN-CONTAINING PROTEIN"/>
    <property type="match status" value="1"/>
</dbReference>
<gene>
    <name evidence="2" type="ORF">CKAH01_04521</name>
</gene>
<name>A0AAE0DAQ7_COLKA</name>
<organism evidence="2 3">
    <name type="scientific">Colletotrichum kahawae</name>
    <name type="common">Coffee berry disease fungus</name>
    <dbReference type="NCBI Taxonomy" id="34407"/>
    <lineage>
        <taxon>Eukaryota</taxon>
        <taxon>Fungi</taxon>
        <taxon>Dikarya</taxon>
        <taxon>Ascomycota</taxon>
        <taxon>Pezizomycotina</taxon>
        <taxon>Sordariomycetes</taxon>
        <taxon>Hypocreomycetidae</taxon>
        <taxon>Glomerellales</taxon>
        <taxon>Glomerellaceae</taxon>
        <taxon>Colletotrichum</taxon>
        <taxon>Colletotrichum gloeosporioides species complex</taxon>
    </lineage>
</organism>
<protein>
    <recommendedName>
        <fullName evidence="1">DUF7708 domain-containing protein</fullName>
    </recommendedName>
</protein>
<evidence type="ECO:0000313" key="2">
    <source>
        <dbReference type="EMBL" id="KAK2767953.1"/>
    </source>
</evidence>
<feature type="domain" description="DUF7708" evidence="1">
    <location>
        <begin position="156"/>
        <end position="255"/>
    </location>
</feature>